<dbReference type="AlphaFoldDB" id="A0A290XG51"/>
<accession>A0A290XG51</accession>
<dbReference type="EMBL" id="CP023406">
    <property type="protein sequence ID" value="ATD67916.1"/>
    <property type="molecule type" value="Genomic_DNA"/>
</dbReference>
<dbReference type="RefSeq" id="WP_096298794.1">
    <property type="nucleotide sequence ID" value="NZ_CP023406.1"/>
</dbReference>
<sequence length="257" mass="28415">MRAEDLFVDGRLADIEYRTDAPEEVVCPRITRRDGVPMLYLHNERGADHKGFVPAAEFLRRLARQEPNLACTGYRANGKQTTISFNKRDRVSLSPRLQAWLSTLAAPRDGKGVAVVGFLANLMPLYTHEDRDGVWCARSLQDGTLVLPVDESEWDEARGTVCVHWQGDTTRATEVDGGQLAALALERYVRLHGTGASEGAMAAELWHLARHFQFKTDCEVYLPQLDPPAGAFARVYRPALGFGQGVLVNVVSKLLGA</sequence>
<reference evidence="2" key="1">
    <citation type="submission" date="2017-09" db="EMBL/GenBank/DDBJ databases">
        <title>Luteimonas liuhanmingii sp.nov., isolated from the intestinal contents of Tibetan Plateau Pika in Yushu, Qinghai Province, China.</title>
        <authorList>
            <person name="Gui Z."/>
        </authorList>
    </citation>
    <scope>NUCLEOTIDE SEQUENCE [LARGE SCALE GENOMIC DNA]</scope>
    <source>
        <strain evidence="2">100111</strain>
    </source>
</reference>
<keyword evidence="2" id="KW-1185">Reference proteome</keyword>
<dbReference type="Proteomes" id="UP000218968">
    <property type="component" value="Chromosome"/>
</dbReference>
<dbReference type="KEGG" id="lum:CNR27_11150"/>
<dbReference type="OrthoDB" id="6024499at2"/>
<organism evidence="1 2">
    <name type="scientific">Luteimonas chenhongjianii</name>
    <dbReference type="NCBI Taxonomy" id="2006110"/>
    <lineage>
        <taxon>Bacteria</taxon>
        <taxon>Pseudomonadati</taxon>
        <taxon>Pseudomonadota</taxon>
        <taxon>Gammaproteobacteria</taxon>
        <taxon>Lysobacterales</taxon>
        <taxon>Lysobacteraceae</taxon>
        <taxon>Luteimonas</taxon>
    </lineage>
</organism>
<evidence type="ECO:0000313" key="2">
    <source>
        <dbReference type="Proteomes" id="UP000218968"/>
    </source>
</evidence>
<protein>
    <submittedName>
        <fullName evidence="1">Uncharacterized protein</fullName>
    </submittedName>
</protein>
<gene>
    <name evidence="1" type="ORF">CNR27_11150</name>
</gene>
<proteinExistence type="predicted"/>
<name>A0A290XG51_9GAMM</name>
<evidence type="ECO:0000313" key="1">
    <source>
        <dbReference type="EMBL" id="ATD67916.1"/>
    </source>
</evidence>